<keyword evidence="1" id="KW-0732">Signal</keyword>
<proteinExistence type="predicted"/>
<protein>
    <submittedName>
        <fullName evidence="2">Uncharacterized protein</fullName>
    </submittedName>
</protein>
<feature type="signal peptide" evidence="1">
    <location>
        <begin position="1"/>
        <end position="22"/>
    </location>
</feature>
<keyword evidence="3" id="KW-1185">Reference proteome</keyword>
<dbReference type="Proteomes" id="UP001147752">
    <property type="component" value="Unassembled WGS sequence"/>
</dbReference>
<sequence length="224" mass="25618">MRYIWGWASRIYLLILASTVLAEDDSDYNPSSNFRPNNVTGLNQLYTWKNRTTIQKWNSLLAITGRATYNPGLNAVNLWLIMLPPNHNLSEVPYGEQMFGNRDVIMFPVISSQPTWKPRENKIVLDNFNITTAKHRDSSFTVSGIMHNNELVDDESSSRPFNIDMPACNTSREHGNWSMRVPQTVGWDNKDWDEFVLPNVTVDFNAHTANLVMDGDFTASPYRG</sequence>
<evidence type="ECO:0000313" key="3">
    <source>
        <dbReference type="Proteomes" id="UP001147752"/>
    </source>
</evidence>
<organism evidence="2 3">
    <name type="scientific">Penicillium concentricum</name>
    <dbReference type="NCBI Taxonomy" id="293559"/>
    <lineage>
        <taxon>Eukaryota</taxon>
        <taxon>Fungi</taxon>
        <taxon>Dikarya</taxon>
        <taxon>Ascomycota</taxon>
        <taxon>Pezizomycotina</taxon>
        <taxon>Eurotiomycetes</taxon>
        <taxon>Eurotiomycetidae</taxon>
        <taxon>Eurotiales</taxon>
        <taxon>Aspergillaceae</taxon>
        <taxon>Penicillium</taxon>
    </lineage>
</organism>
<evidence type="ECO:0000313" key="2">
    <source>
        <dbReference type="EMBL" id="KAJ5383253.1"/>
    </source>
</evidence>
<accession>A0A9W9SRC2</accession>
<comment type="caution">
    <text evidence="2">The sequence shown here is derived from an EMBL/GenBank/DDBJ whole genome shotgun (WGS) entry which is preliminary data.</text>
</comment>
<dbReference type="RefSeq" id="XP_056583029.1">
    <property type="nucleotide sequence ID" value="XM_056718894.1"/>
</dbReference>
<feature type="chain" id="PRO_5040914027" evidence="1">
    <location>
        <begin position="23"/>
        <end position="224"/>
    </location>
</feature>
<evidence type="ECO:0000256" key="1">
    <source>
        <dbReference type="SAM" id="SignalP"/>
    </source>
</evidence>
<dbReference type="EMBL" id="JAPZBT010000001">
    <property type="protein sequence ID" value="KAJ5383253.1"/>
    <property type="molecule type" value="Genomic_DNA"/>
</dbReference>
<reference evidence="2" key="2">
    <citation type="journal article" date="2023" name="IMA Fungus">
        <title>Comparative genomic study of the Penicillium genus elucidates a diverse pangenome and 15 lateral gene transfer events.</title>
        <authorList>
            <person name="Petersen C."/>
            <person name="Sorensen T."/>
            <person name="Nielsen M.R."/>
            <person name="Sondergaard T.E."/>
            <person name="Sorensen J.L."/>
            <person name="Fitzpatrick D.A."/>
            <person name="Frisvad J.C."/>
            <person name="Nielsen K.L."/>
        </authorList>
    </citation>
    <scope>NUCLEOTIDE SEQUENCE</scope>
    <source>
        <strain evidence="2">IBT 3081</strain>
    </source>
</reference>
<gene>
    <name evidence="2" type="ORF">N7517_001164</name>
</gene>
<dbReference type="OrthoDB" id="5054768at2759"/>
<name>A0A9W9SRC2_9EURO</name>
<dbReference type="GeneID" id="81458077"/>
<dbReference type="AlphaFoldDB" id="A0A9W9SRC2"/>
<reference evidence="2" key="1">
    <citation type="submission" date="2022-12" db="EMBL/GenBank/DDBJ databases">
        <authorList>
            <person name="Petersen C."/>
        </authorList>
    </citation>
    <scope>NUCLEOTIDE SEQUENCE</scope>
    <source>
        <strain evidence="2">IBT 3081</strain>
    </source>
</reference>